<dbReference type="PANTHER" id="PTHR34478:SF1">
    <property type="entry name" value="PROTEIN LEMA"/>
    <property type="match status" value="1"/>
</dbReference>
<dbReference type="Gene3D" id="1.20.1440.20">
    <property type="entry name" value="LemA-like domain"/>
    <property type="match status" value="1"/>
</dbReference>
<protein>
    <recommendedName>
        <fullName evidence="9">LemA family protein</fullName>
    </recommendedName>
</protein>
<accession>A0A1F7TWM2</accession>
<keyword evidence="4 6" id="KW-1133">Transmembrane helix</keyword>
<keyword evidence="3 6" id="KW-0812">Transmembrane</keyword>
<evidence type="ECO:0000313" key="8">
    <source>
        <dbReference type="Proteomes" id="UP000177097"/>
    </source>
</evidence>
<dbReference type="AlphaFoldDB" id="A0A1F7TWM2"/>
<evidence type="ECO:0000256" key="4">
    <source>
        <dbReference type="ARBA" id="ARBA00022989"/>
    </source>
</evidence>
<dbReference type="GO" id="GO:0016020">
    <property type="term" value="C:membrane"/>
    <property type="evidence" value="ECO:0007669"/>
    <property type="project" value="UniProtKB-SubCell"/>
</dbReference>
<evidence type="ECO:0000256" key="6">
    <source>
        <dbReference type="SAM" id="Phobius"/>
    </source>
</evidence>
<evidence type="ECO:0000313" key="7">
    <source>
        <dbReference type="EMBL" id="OGL69934.1"/>
    </source>
</evidence>
<dbReference type="SUPFAM" id="SSF140478">
    <property type="entry name" value="LemA-like"/>
    <property type="match status" value="1"/>
</dbReference>
<comment type="caution">
    <text evidence="7">The sequence shown here is derived from an EMBL/GenBank/DDBJ whole genome shotgun (WGS) entry which is preliminary data.</text>
</comment>
<dbReference type="InterPro" id="IPR023353">
    <property type="entry name" value="LemA-like_dom_sf"/>
</dbReference>
<dbReference type="Proteomes" id="UP000177097">
    <property type="component" value="Unassembled WGS sequence"/>
</dbReference>
<evidence type="ECO:0000256" key="2">
    <source>
        <dbReference type="ARBA" id="ARBA00008854"/>
    </source>
</evidence>
<dbReference type="EMBL" id="MGDX01000040">
    <property type="protein sequence ID" value="OGL69934.1"/>
    <property type="molecule type" value="Genomic_DNA"/>
</dbReference>
<dbReference type="PANTHER" id="PTHR34478">
    <property type="entry name" value="PROTEIN LEMA"/>
    <property type="match status" value="1"/>
</dbReference>
<dbReference type="STRING" id="1802389.A3C17_03940"/>
<gene>
    <name evidence="7" type="ORF">A3C17_03940</name>
</gene>
<reference evidence="7 8" key="1">
    <citation type="journal article" date="2016" name="Nat. Commun.">
        <title>Thousands of microbial genomes shed light on interconnected biogeochemical processes in an aquifer system.</title>
        <authorList>
            <person name="Anantharaman K."/>
            <person name="Brown C.T."/>
            <person name="Hug L.A."/>
            <person name="Sharon I."/>
            <person name="Castelle C.J."/>
            <person name="Probst A.J."/>
            <person name="Thomas B.C."/>
            <person name="Singh A."/>
            <person name="Wilkins M.J."/>
            <person name="Karaoz U."/>
            <person name="Brodie E.L."/>
            <person name="Williams K.H."/>
            <person name="Hubbard S.S."/>
            <person name="Banfield J.F."/>
        </authorList>
    </citation>
    <scope>NUCLEOTIDE SEQUENCE [LARGE SCALE GENOMIC DNA]</scope>
</reference>
<sequence length="191" mass="21205">MTALIVILAIVILIAAFFLFLYNALVTRRNRVDESWSDIDVQLKRRHDLIPNLVESVKAYATHERQTLESVTQARANAMQAQSAGDPKALAQAENMLTSALKSLFAVSEAYPALRANENFLQLQNELTATEDKVQAARRFYNGQVRDLNTMIQKFPAVMVAGTMGFKARDFFELADDSERAVPNVGAALGK</sequence>
<organism evidence="7 8">
    <name type="scientific">Candidatus Uhrbacteria bacterium RIFCSPHIGHO2_02_FULL_53_13</name>
    <dbReference type="NCBI Taxonomy" id="1802389"/>
    <lineage>
        <taxon>Bacteria</taxon>
        <taxon>Candidatus Uhriibacteriota</taxon>
    </lineage>
</organism>
<comment type="similarity">
    <text evidence="2">Belongs to the LemA family.</text>
</comment>
<keyword evidence="5 6" id="KW-0472">Membrane</keyword>
<comment type="subcellular location">
    <subcellularLocation>
        <location evidence="1">Membrane</location>
        <topology evidence="1">Single-pass membrane protein</topology>
    </subcellularLocation>
</comment>
<dbReference type="InterPro" id="IPR007156">
    <property type="entry name" value="MamQ_LemA"/>
</dbReference>
<feature type="transmembrane region" description="Helical" evidence="6">
    <location>
        <begin position="6"/>
        <end position="25"/>
    </location>
</feature>
<name>A0A1F7TWM2_9BACT</name>
<evidence type="ECO:0008006" key="9">
    <source>
        <dbReference type="Google" id="ProtNLM"/>
    </source>
</evidence>
<dbReference type="Pfam" id="PF04011">
    <property type="entry name" value="LemA"/>
    <property type="match status" value="1"/>
</dbReference>
<evidence type="ECO:0000256" key="5">
    <source>
        <dbReference type="ARBA" id="ARBA00023136"/>
    </source>
</evidence>
<evidence type="ECO:0000256" key="1">
    <source>
        <dbReference type="ARBA" id="ARBA00004167"/>
    </source>
</evidence>
<proteinExistence type="inferred from homology"/>
<evidence type="ECO:0000256" key="3">
    <source>
        <dbReference type="ARBA" id="ARBA00022692"/>
    </source>
</evidence>